<organism evidence="3 4">
    <name type="scientific">Luteococcus sanguinis</name>
    <dbReference type="NCBI Taxonomy" id="174038"/>
    <lineage>
        <taxon>Bacteria</taxon>
        <taxon>Bacillati</taxon>
        <taxon>Actinomycetota</taxon>
        <taxon>Actinomycetes</taxon>
        <taxon>Propionibacteriales</taxon>
        <taxon>Propionibacteriaceae</taxon>
        <taxon>Luteococcus</taxon>
    </lineage>
</organism>
<dbReference type="PROSITE" id="PS50006">
    <property type="entry name" value="FHA_DOMAIN"/>
    <property type="match status" value="1"/>
</dbReference>
<dbReference type="EMBL" id="JBHSUA010000008">
    <property type="protein sequence ID" value="MFC6395880.1"/>
    <property type="molecule type" value="Genomic_DNA"/>
</dbReference>
<dbReference type="Pfam" id="PF00498">
    <property type="entry name" value="FHA"/>
    <property type="match status" value="1"/>
</dbReference>
<name>A0ABW1WX91_9ACTN</name>
<dbReference type="InterPro" id="IPR008984">
    <property type="entry name" value="SMAD_FHA_dom_sf"/>
</dbReference>
<evidence type="ECO:0000313" key="3">
    <source>
        <dbReference type="EMBL" id="MFC6395880.1"/>
    </source>
</evidence>
<protein>
    <submittedName>
        <fullName evidence="3">FHA domain-containing protein</fullName>
    </submittedName>
</protein>
<evidence type="ECO:0000259" key="2">
    <source>
        <dbReference type="PROSITE" id="PS50006"/>
    </source>
</evidence>
<evidence type="ECO:0000313" key="4">
    <source>
        <dbReference type="Proteomes" id="UP001596266"/>
    </source>
</evidence>
<sequence>MPEARWYLEVQVDADWHEAQGALLEIPDDRSAQRVELDGQRCLVGRASRHATTAPQVDLGRDAGVSRRQAELAWYGDGWWVRDLSSANGTILRRASEQAPGHQLEREELMGDGDELYVGSWSRLVLRRAND</sequence>
<evidence type="ECO:0000256" key="1">
    <source>
        <dbReference type="ARBA" id="ARBA00022553"/>
    </source>
</evidence>
<accession>A0ABW1WX91</accession>
<dbReference type="InterPro" id="IPR000253">
    <property type="entry name" value="FHA_dom"/>
</dbReference>
<dbReference type="Proteomes" id="UP001596266">
    <property type="component" value="Unassembled WGS sequence"/>
</dbReference>
<gene>
    <name evidence="3" type="ORF">ACFP57_02560</name>
</gene>
<dbReference type="Gene3D" id="2.60.200.20">
    <property type="match status" value="1"/>
</dbReference>
<keyword evidence="4" id="KW-1185">Reference proteome</keyword>
<keyword evidence="1" id="KW-0597">Phosphoprotein</keyword>
<reference evidence="4" key="1">
    <citation type="journal article" date="2019" name="Int. J. Syst. Evol. Microbiol.">
        <title>The Global Catalogue of Microorganisms (GCM) 10K type strain sequencing project: providing services to taxonomists for standard genome sequencing and annotation.</title>
        <authorList>
            <consortium name="The Broad Institute Genomics Platform"/>
            <consortium name="The Broad Institute Genome Sequencing Center for Infectious Disease"/>
            <person name="Wu L."/>
            <person name="Ma J."/>
        </authorList>
    </citation>
    <scope>NUCLEOTIDE SEQUENCE [LARGE SCALE GENOMIC DNA]</scope>
    <source>
        <strain evidence="4">CGMCC 1.15277</strain>
    </source>
</reference>
<proteinExistence type="predicted"/>
<dbReference type="RefSeq" id="WP_343886052.1">
    <property type="nucleotide sequence ID" value="NZ_BAAAKI010000012.1"/>
</dbReference>
<comment type="caution">
    <text evidence="3">The sequence shown here is derived from an EMBL/GenBank/DDBJ whole genome shotgun (WGS) entry which is preliminary data.</text>
</comment>
<dbReference type="CDD" id="cd00060">
    <property type="entry name" value="FHA"/>
    <property type="match status" value="1"/>
</dbReference>
<feature type="domain" description="FHA" evidence="2">
    <location>
        <begin position="42"/>
        <end position="97"/>
    </location>
</feature>
<dbReference type="SUPFAM" id="SSF49879">
    <property type="entry name" value="SMAD/FHA domain"/>
    <property type="match status" value="1"/>
</dbReference>